<dbReference type="EMBL" id="GBXM01038877">
    <property type="protein sequence ID" value="JAH69700.1"/>
    <property type="molecule type" value="Transcribed_RNA"/>
</dbReference>
<evidence type="ECO:0000313" key="1">
    <source>
        <dbReference type="EMBL" id="JAH69700.1"/>
    </source>
</evidence>
<name>A0A0E9UWW6_ANGAN</name>
<accession>A0A0E9UWW6</accession>
<organism evidence="1">
    <name type="scientific">Anguilla anguilla</name>
    <name type="common">European freshwater eel</name>
    <name type="synonym">Muraena anguilla</name>
    <dbReference type="NCBI Taxonomy" id="7936"/>
    <lineage>
        <taxon>Eukaryota</taxon>
        <taxon>Metazoa</taxon>
        <taxon>Chordata</taxon>
        <taxon>Craniata</taxon>
        <taxon>Vertebrata</taxon>
        <taxon>Euteleostomi</taxon>
        <taxon>Actinopterygii</taxon>
        <taxon>Neopterygii</taxon>
        <taxon>Teleostei</taxon>
        <taxon>Anguilliformes</taxon>
        <taxon>Anguillidae</taxon>
        <taxon>Anguilla</taxon>
    </lineage>
</organism>
<proteinExistence type="predicted"/>
<reference evidence="1" key="2">
    <citation type="journal article" date="2015" name="Fish Shellfish Immunol.">
        <title>Early steps in the European eel (Anguilla anguilla)-Vibrio vulnificus interaction in the gills: Role of the RtxA13 toxin.</title>
        <authorList>
            <person name="Callol A."/>
            <person name="Pajuelo D."/>
            <person name="Ebbesson L."/>
            <person name="Teles M."/>
            <person name="MacKenzie S."/>
            <person name="Amaro C."/>
        </authorList>
    </citation>
    <scope>NUCLEOTIDE SEQUENCE</scope>
</reference>
<protein>
    <submittedName>
        <fullName evidence="1">Uncharacterized protein</fullName>
    </submittedName>
</protein>
<reference evidence="1" key="1">
    <citation type="submission" date="2014-11" db="EMBL/GenBank/DDBJ databases">
        <authorList>
            <person name="Amaro Gonzalez C."/>
        </authorList>
    </citation>
    <scope>NUCLEOTIDE SEQUENCE</scope>
</reference>
<dbReference type="AlphaFoldDB" id="A0A0E9UWW6"/>
<sequence length="71" mass="8414">MSFITSYDRPTTCINSFRLKRTLTSWTLQKCYKHTNIAYCLKKGCVLSSLLNYYTHQDNILRLILELLCNF</sequence>